<dbReference type="InterPro" id="IPR011651">
    <property type="entry name" value="Notch_ligand_N"/>
</dbReference>
<keyword evidence="5" id="KW-0732">Signal</keyword>
<evidence type="ECO:0000256" key="1">
    <source>
        <dbReference type="ARBA" id="ARBA00022536"/>
    </source>
</evidence>
<keyword evidence="4" id="KW-1133">Transmembrane helix</keyword>
<evidence type="ECO:0000256" key="2">
    <source>
        <dbReference type="ARBA" id="ARBA00022692"/>
    </source>
</evidence>
<keyword evidence="8" id="KW-1185">Reference proteome</keyword>
<keyword evidence="1" id="KW-0245">EGF-like domain</keyword>
<evidence type="ECO:0000256" key="4">
    <source>
        <dbReference type="ARBA" id="ARBA00022989"/>
    </source>
</evidence>
<sequence>MAHLFLPWLLLAVSAQTVSSSDSPPTPLSVPMELRCLVLSAAVLTQPPTKAVFELKVHSFNSSRSICRQSQDCRIFFRMCLKHSQSIINPEPPCTYGNASTDALSADPISISETAPMKVNVSFKWPGSFSLILEAWITDSSGLKSTGALELIPDVILQCGLSGTPSVSSSV</sequence>
<keyword evidence="4" id="KW-0472">Membrane</keyword>
<comment type="caution">
    <text evidence="7">The sequence shown here is derived from an EMBL/GenBank/DDBJ whole genome shotgun (WGS) entry which is preliminary data.</text>
</comment>
<name>A0ABV0P316_9TELE</name>
<dbReference type="EMBL" id="JAHRIO010060579">
    <property type="protein sequence ID" value="MEQ2178098.1"/>
    <property type="molecule type" value="Genomic_DNA"/>
</dbReference>
<dbReference type="Pfam" id="PF07657">
    <property type="entry name" value="MNNL"/>
    <property type="match status" value="1"/>
</dbReference>
<feature type="signal peptide" evidence="5">
    <location>
        <begin position="1"/>
        <end position="20"/>
    </location>
</feature>
<evidence type="ECO:0000256" key="3">
    <source>
        <dbReference type="ARBA" id="ARBA00022737"/>
    </source>
</evidence>
<evidence type="ECO:0000313" key="8">
    <source>
        <dbReference type="Proteomes" id="UP001476798"/>
    </source>
</evidence>
<feature type="non-terminal residue" evidence="7">
    <location>
        <position position="171"/>
    </location>
</feature>
<keyword evidence="3" id="KW-0677">Repeat</keyword>
<proteinExistence type="predicted"/>
<dbReference type="Gene3D" id="2.60.40.3510">
    <property type="match status" value="1"/>
</dbReference>
<keyword evidence="2" id="KW-0812">Transmembrane</keyword>
<evidence type="ECO:0000259" key="6">
    <source>
        <dbReference type="Pfam" id="PF07657"/>
    </source>
</evidence>
<reference evidence="7 8" key="1">
    <citation type="submission" date="2021-06" db="EMBL/GenBank/DDBJ databases">
        <authorList>
            <person name="Palmer J.M."/>
        </authorList>
    </citation>
    <scope>NUCLEOTIDE SEQUENCE [LARGE SCALE GENOMIC DNA]</scope>
    <source>
        <strain evidence="7 8">GA_2019</strain>
        <tissue evidence="7">Muscle</tissue>
    </source>
</reference>
<dbReference type="Proteomes" id="UP001476798">
    <property type="component" value="Unassembled WGS sequence"/>
</dbReference>
<accession>A0ABV0P316</accession>
<organism evidence="7 8">
    <name type="scientific">Goodea atripinnis</name>
    <dbReference type="NCBI Taxonomy" id="208336"/>
    <lineage>
        <taxon>Eukaryota</taxon>
        <taxon>Metazoa</taxon>
        <taxon>Chordata</taxon>
        <taxon>Craniata</taxon>
        <taxon>Vertebrata</taxon>
        <taxon>Euteleostomi</taxon>
        <taxon>Actinopterygii</taxon>
        <taxon>Neopterygii</taxon>
        <taxon>Teleostei</taxon>
        <taxon>Neoteleostei</taxon>
        <taxon>Acanthomorphata</taxon>
        <taxon>Ovalentaria</taxon>
        <taxon>Atherinomorphae</taxon>
        <taxon>Cyprinodontiformes</taxon>
        <taxon>Goodeidae</taxon>
        <taxon>Goodea</taxon>
    </lineage>
</organism>
<evidence type="ECO:0000256" key="5">
    <source>
        <dbReference type="SAM" id="SignalP"/>
    </source>
</evidence>
<feature type="domain" description="Notch ligand N-terminal" evidence="6">
    <location>
        <begin position="62"/>
        <end position="155"/>
    </location>
</feature>
<gene>
    <name evidence="7" type="ORF">GOODEAATRI_010413</name>
</gene>
<evidence type="ECO:0000313" key="7">
    <source>
        <dbReference type="EMBL" id="MEQ2178098.1"/>
    </source>
</evidence>
<feature type="chain" id="PRO_5046395897" description="Notch ligand N-terminal domain-containing protein" evidence="5">
    <location>
        <begin position="21"/>
        <end position="171"/>
    </location>
</feature>
<protein>
    <recommendedName>
        <fullName evidence="6">Notch ligand N-terminal domain-containing protein</fullName>
    </recommendedName>
</protein>